<proteinExistence type="predicted"/>
<dbReference type="AntiFam" id="ANF00007">
    <property type="entry name" value="Shadow ORF (opposite clpB)"/>
</dbReference>
<dbReference type="EMBL" id="CQBK01000062">
    <property type="protein sequence ID" value="CNI75476.1"/>
    <property type="molecule type" value="Genomic_DNA"/>
</dbReference>
<dbReference type="AlphaFoldDB" id="A0A0T9RPP2"/>
<reference evidence="1 2" key="1">
    <citation type="submission" date="2015-03" db="EMBL/GenBank/DDBJ databases">
        <authorList>
            <person name="Murphy D."/>
        </authorList>
    </citation>
    <scope>NUCLEOTIDE SEQUENCE [LARGE SCALE GENOMIC DNA]</scope>
    <source>
        <strain evidence="1 2">Y233</strain>
    </source>
</reference>
<gene>
    <name evidence="1" type="ORF">ERS008667_04252</name>
</gene>
<evidence type="ECO:0000313" key="2">
    <source>
        <dbReference type="Proteomes" id="UP000038204"/>
    </source>
</evidence>
<accession>A0A0T9RPP2</accession>
<protein>
    <submittedName>
        <fullName evidence="1">Protein of uncharacterized function (DUF3170)</fullName>
    </submittedName>
</protein>
<name>A0A0T9RPP2_9GAMM</name>
<sequence length="271" mass="31085">MGRFRLFIQQLHEVITAQIGRHQDHGVTKINFAPFAVAHKAPVKYLIEQVNNIGVRFLNFIKQHHAVRAFAHRFSQNAALTVTDIARRRTFQLRNGVRLLIFGHVDGDQRFLATEQRIGQRQRGLGFTHPTRPDQQEYAQRTIFGGQPGFGSAQALCHINQRRILTHYAGAEMVFQLQQIRLFVFQQTAQRDAGPVSDNRGDGADINIQRQQRRTALNLIEFCLQLRQMCHVGDILTRFNNQCGETFLCFILLFQLLLPNGQLCAAFINLR</sequence>
<organism evidence="1 2">
    <name type="scientific">Yersinia similis</name>
    <dbReference type="NCBI Taxonomy" id="367190"/>
    <lineage>
        <taxon>Bacteria</taxon>
        <taxon>Pseudomonadati</taxon>
        <taxon>Pseudomonadota</taxon>
        <taxon>Gammaproteobacteria</taxon>
        <taxon>Enterobacterales</taxon>
        <taxon>Yersiniaceae</taxon>
        <taxon>Yersinia</taxon>
    </lineage>
</organism>
<evidence type="ECO:0000313" key="1">
    <source>
        <dbReference type="EMBL" id="CNI75476.1"/>
    </source>
</evidence>
<dbReference type="Proteomes" id="UP000038204">
    <property type="component" value="Unassembled WGS sequence"/>
</dbReference>